<feature type="compositionally biased region" description="Polar residues" evidence="1">
    <location>
        <begin position="16"/>
        <end position="29"/>
    </location>
</feature>
<evidence type="ECO:0000256" key="1">
    <source>
        <dbReference type="SAM" id="MobiDB-lite"/>
    </source>
</evidence>
<evidence type="ECO:0000313" key="3">
    <source>
        <dbReference type="Proteomes" id="UP000274822"/>
    </source>
</evidence>
<accession>A0A433QBG3</accession>
<feature type="region of interest" description="Disordered" evidence="1">
    <location>
        <begin position="1"/>
        <end position="37"/>
    </location>
</feature>
<keyword evidence="3" id="KW-1185">Reference proteome</keyword>
<feature type="non-terminal residue" evidence="2">
    <location>
        <position position="75"/>
    </location>
</feature>
<dbReference type="Proteomes" id="UP000274822">
    <property type="component" value="Unassembled WGS sequence"/>
</dbReference>
<name>A0A433QBG3_9FUNG</name>
<protein>
    <submittedName>
        <fullName evidence="2">Uncharacterized protein</fullName>
    </submittedName>
</protein>
<organism evidence="2 3">
    <name type="scientific">Jimgerdemannia flammicorona</name>
    <dbReference type="NCBI Taxonomy" id="994334"/>
    <lineage>
        <taxon>Eukaryota</taxon>
        <taxon>Fungi</taxon>
        <taxon>Fungi incertae sedis</taxon>
        <taxon>Mucoromycota</taxon>
        <taxon>Mucoromycotina</taxon>
        <taxon>Endogonomycetes</taxon>
        <taxon>Endogonales</taxon>
        <taxon>Endogonaceae</taxon>
        <taxon>Jimgerdemannia</taxon>
    </lineage>
</organism>
<reference evidence="2 3" key="1">
    <citation type="journal article" date="2018" name="New Phytol.">
        <title>Phylogenomics of Endogonaceae and evolution of mycorrhizas within Mucoromycota.</title>
        <authorList>
            <person name="Chang Y."/>
            <person name="Desiro A."/>
            <person name="Na H."/>
            <person name="Sandor L."/>
            <person name="Lipzen A."/>
            <person name="Clum A."/>
            <person name="Barry K."/>
            <person name="Grigoriev I.V."/>
            <person name="Martin F.M."/>
            <person name="Stajich J.E."/>
            <person name="Smith M.E."/>
            <person name="Bonito G."/>
            <person name="Spatafora J.W."/>
        </authorList>
    </citation>
    <scope>NUCLEOTIDE SEQUENCE [LARGE SCALE GENOMIC DNA]</scope>
    <source>
        <strain evidence="2 3">AD002</strain>
    </source>
</reference>
<dbReference type="EMBL" id="RBNJ01008966">
    <property type="protein sequence ID" value="RUS27148.1"/>
    <property type="molecule type" value="Genomic_DNA"/>
</dbReference>
<sequence>MDDNELSLELDKEEMTPNSTPTRFSTRLQPISRPSPRRIADIPQGGGLFVESHAQQILSLSHILLLKPKQHCLSM</sequence>
<gene>
    <name evidence="2" type="ORF">BC938DRAFT_483656</name>
</gene>
<proteinExistence type="predicted"/>
<comment type="caution">
    <text evidence="2">The sequence shown here is derived from an EMBL/GenBank/DDBJ whole genome shotgun (WGS) entry which is preliminary data.</text>
</comment>
<evidence type="ECO:0000313" key="2">
    <source>
        <dbReference type="EMBL" id="RUS27148.1"/>
    </source>
</evidence>
<dbReference type="AlphaFoldDB" id="A0A433QBG3"/>